<evidence type="ECO:0000313" key="2">
    <source>
        <dbReference type="Proteomes" id="UP000284706"/>
    </source>
</evidence>
<proteinExistence type="predicted"/>
<accession>A0A409YJU4</accession>
<dbReference type="InParanoid" id="A0A409YJU4"/>
<dbReference type="PANTHER" id="PTHR43558:SF6">
    <property type="entry name" value="REDUCTASE, PUTATIVE (AFU_ORTHOLOGUE AFUA_3G10540)-RELATED"/>
    <property type="match status" value="1"/>
</dbReference>
<comment type="caution">
    <text evidence="1">The sequence shown here is derived from an EMBL/GenBank/DDBJ whole genome shotgun (WGS) entry which is preliminary data.</text>
</comment>
<dbReference type="STRING" id="231916.A0A409YJU4"/>
<sequence>MAYSDPSTAVDHFIWGLATLPTYASMDNLLRKAFTAEEEIRQLFAVNPHSHVLQNLLLGLVDVFGINPALRRTRAREIVTECDLTRDYIFPVDASFRRPNLMPSTVPDINIFRENWELFTHGTLSKMTAHDWENVIAAGGSVLACLSPPQPSIPAKTLNDLYQSKTYATSDIDLFLWGLSPEQAKFKMERVYQAVCEAAPWNVTCVRKAHRRILAVPSKSFSDFINPQLKFWLDLMSTLHAAPSMDVVESTLTKAGKNVWVNPRSLGAIIRQANTIDMARRSPSYELRLAKYAERHYEIYLPSLNRPQVDPLVFAPRLQAWPQGLARLLALERSYYDPHHYLFLTYPERRVLKKAPKSKIRNLRSKSNAAPPLITSDYDYSLGQAQIPYGPLWDAAAIAEMISKTPILLAWYEDSQQPHKHIFFAGDMQQCLGTFCSECADQGGEGFDRDVYIRGHAQFLVKNPDPQLATASFRPIEIGDWEGKAYARPN</sequence>
<name>A0A409YJU4_9AGAR</name>
<protein>
    <submittedName>
        <fullName evidence="1">Uncharacterized protein</fullName>
    </submittedName>
</protein>
<dbReference type="AlphaFoldDB" id="A0A409YJU4"/>
<evidence type="ECO:0000313" key="1">
    <source>
        <dbReference type="EMBL" id="PPR03268.1"/>
    </source>
</evidence>
<keyword evidence="2" id="KW-1185">Reference proteome</keyword>
<dbReference type="PANTHER" id="PTHR43558">
    <property type="entry name" value="REDUCTASE, PUTATIVE (AFU_ORTHOLOGUE AFUA_3G10540)-RELATED"/>
    <property type="match status" value="1"/>
</dbReference>
<reference evidence="1 2" key="1">
    <citation type="journal article" date="2018" name="Evol. Lett.">
        <title>Horizontal gene cluster transfer increased hallucinogenic mushroom diversity.</title>
        <authorList>
            <person name="Reynolds H.T."/>
            <person name="Vijayakumar V."/>
            <person name="Gluck-Thaler E."/>
            <person name="Korotkin H.B."/>
            <person name="Matheny P.B."/>
            <person name="Slot J.C."/>
        </authorList>
    </citation>
    <scope>NUCLEOTIDE SEQUENCE [LARGE SCALE GENOMIC DNA]</scope>
    <source>
        <strain evidence="1 2">SRW20</strain>
    </source>
</reference>
<dbReference type="Proteomes" id="UP000284706">
    <property type="component" value="Unassembled WGS sequence"/>
</dbReference>
<organism evidence="1 2">
    <name type="scientific">Gymnopilus dilepis</name>
    <dbReference type="NCBI Taxonomy" id="231916"/>
    <lineage>
        <taxon>Eukaryota</taxon>
        <taxon>Fungi</taxon>
        <taxon>Dikarya</taxon>
        <taxon>Basidiomycota</taxon>
        <taxon>Agaricomycotina</taxon>
        <taxon>Agaricomycetes</taxon>
        <taxon>Agaricomycetidae</taxon>
        <taxon>Agaricales</taxon>
        <taxon>Agaricineae</taxon>
        <taxon>Hymenogastraceae</taxon>
        <taxon>Gymnopilus</taxon>
    </lineage>
</organism>
<dbReference type="EMBL" id="NHYE01000755">
    <property type="protein sequence ID" value="PPR03268.1"/>
    <property type="molecule type" value="Genomic_DNA"/>
</dbReference>
<gene>
    <name evidence="1" type="ORF">CVT26_008111</name>
</gene>
<dbReference type="InterPro" id="IPR053354">
    <property type="entry name" value="MGDG_epimerase"/>
</dbReference>
<dbReference type="OrthoDB" id="539213at2759"/>